<protein>
    <recommendedName>
        <fullName evidence="3">Integrase</fullName>
    </recommendedName>
</protein>
<comment type="caution">
    <text evidence="1">The sequence shown here is derived from an EMBL/GenBank/DDBJ whole genome shotgun (WGS) entry which is preliminary data.</text>
</comment>
<dbReference type="AlphaFoldDB" id="A0AAW3QWN0"/>
<dbReference type="EMBL" id="LHZN01000126">
    <property type="protein sequence ID" value="KXV38255.1"/>
    <property type="molecule type" value="Genomic_DNA"/>
</dbReference>
<evidence type="ECO:0000313" key="2">
    <source>
        <dbReference type="Proteomes" id="UP000075682"/>
    </source>
</evidence>
<evidence type="ECO:0008006" key="3">
    <source>
        <dbReference type="Google" id="ProtNLM"/>
    </source>
</evidence>
<evidence type="ECO:0000313" key="1">
    <source>
        <dbReference type="EMBL" id="KXV38255.1"/>
    </source>
</evidence>
<reference evidence="1 2" key="1">
    <citation type="submission" date="2015-06" db="EMBL/GenBank/DDBJ databases">
        <title>Improved classification and identification of acetic acid bacteria using matrix-assisted laser desorption/ionization time-of-flight mass spectrometry; Gluconobacter nephelii and Gluconobacter uchimurae are later heterotypic synonyms of Gluconobacter japonicus and Gluconobacter oxydans, respectively.</title>
        <authorList>
            <person name="Li L."/>
            <person name="Cleenwerck I."/>
            <person name="De Vuyst L."/>
            <person name="Vandamme P."/>
        </authorList>
    </citation>
    <scope>NUCLEOTIDE SEQUENCE [LARGE SCALE GENOMIC DNA]</scope>
    <source>
        <strain evidence="1 2">LMG 1356</strain>
    </source>
</reference>
<name>A0AAW3QWN0_9PROT</name>
<organism evidence="1 2">
    <name type="scientific">Gluconobacter albidus</name>
    <dbReference type="NCBI Taxonomy" id="318683"/>
    <lineage>
        <taxon>Bacteria</taxon>
        <taxon>Pseudomonadati</taxon>
        <taxon>Pseudomonadota</taxon>
        <taxon>Alphaproteobacteria</taxon>
        <taxon>Acetobacterales</taxon>
        <taxon>Acetobacteraceae</taxon>
        <taxon>Gluconobacter</taxon>
    </lineage>
</organism>
<proteinExistence type="predicted"/>
<accession>A0AAW3QWN0</accession>
<gene>
    <name evidence="1" type="ORF">AD941_06975</name>
</gene>
<dbReference type="Proteomes" id="UP000075682">
    <property type="component" value="Unassembled WGS sequence"/>
</dbReference>
<sequence length="143" mass="16117">MIVGMARKNKEVIGQSVQKTKSVCRSLLQYRYTSFSPARNSADKVRLRRDGAATWQNKASEFLLVTAQILQTDFQPCNGLRGQAGGTFWVRQAQVRTKIEQAGLDLTDFVFKHSHPGILRHQTAQNSQLGIQFVHSPHRLDPV</sequence>